<gene>
    <name evidence="3" type="ORF">C1645_814744</name>
</gene>
<dbReference type="Gene3D" id="3.20.20.70">
    <property type="entry name" value="Aldolase class I"/>
    <property type="match status" value="1"/>
</dbReference>
<evidence type="ECO:0000313" key="4">
    <source>
        <dbReference type="Proteomes" id="UP000265703"/>
    </source>
</evidence>
<organism evidence="3 4">
    <name type="scientific">Glomus cerebriforme</name>
    <dbReference type="NCBI Taxonomy" id="658196"/>
    <lineage>
        <taxon>Eukaryota</taxon>
        <taxon>Fungi</taxon>
        <taxon>Fungi incertae sedis</taxon>
        <taxon>Mucoromycota</taxon>
        <taxon>Glomeromycotina</taxon>
        <taxon>Glomeromycetes</taxon>
        <taxon>Glomerales</taxon>
        <taxon>Glomeraceae</taxon>
        <taxon>Glomus</taxon>
    </lineage>
</organism>
<name>A0A397TPD7_9GLOM</name>
<dbReference type="CDD" id="cd02801">
    <property type="entry name" value="DUS_like_FMN"/>
    <property type="match status" value="1"/>
</dbReference>
<evidence type="ECO:0000256" key="1">
    <source>
        <dbReference type="SAM" id="Coils"/>
    </source>
</evidence>
<dbReference type="PANTHER" id="PTHR45936:SF1">
    <property type="entry name" value="TRNA-DIHYDROURIDINE(20) SYNTHASE [NAD(P)+]-LIKE"/>
    <property type="match status" value="1"/>
</dbReference>
<proteinExistence type="predicted"/>
<sequence length="361" mass="40566">MTSTIEYRNKIILAPMVRVGTLPLRLLALEFGADLVYSPEMVDKRIIASKRHFDGKIKMSFNNQVSYFAKGNATYLNSQKSKLIFQIGTSDPDLALQAALKVKQDVSGIDVNCGCPKKFSIQGGMGVALLSNPDKLKSILTNLVQNSGLPVTCKIRMLQTKEQTLELCKMIESTGVSAIAIHCRTKDERPKQPGHWDIFKYIVENIPSVPIIANGDIFQRSDIFKLKELSNASSFMIARAAQNNVSIFRKGGSLPLKDIVTKYIKKAIDVGNSWPNTKYTLVQMYAECSKEPEYKYLTKSKSYEDVCKIYDLESYFQNAIATNGTFKNVLLGQAKNLKRKQEEINNDIGSEKKKIYILYNN</sequence>
<dbReference type="OrthoDB" id="10262250at2759"/>
<dbReference type="Proteomes" id="UP000265703">
    <property type="component" value="Unassembled WGS sequence"/>
</dbReference>
<dbReference type="Pfam" id="PF01207">
    <property type="entry name" value="Dus"/>
    <property type="match status" value="1"/>
</dbReference>
<dbReference type="AlphaFoldDB" id="A0A397TPD7"/>
<comment type="caution">
    <text evidence="3">The sequence shown here is derived from an EMBL/GenBank/DDBJ whole genome shotgun (WGS) entry which is preliminary data.</text>
</comment>
<keyword evidence="4" id="KW-1185">Reference proteome</keyword>
<reference evidence="3 4" key="1">
    <citation type="submission" date="2018-06" db="EMBL/GenBank/DDBJ databases">
        <title>Comparative genomics reveals the genomic features of Rhizophagus irregularis, R. cerebriforme, R. diaphanum and Gigaspora rosea, and their symbiotic lifestyle signature.</title>
        <authorList>
            <person name="Morin E."/>
            <person name="San Clemente H."/>
            <person name="Chen E.C.H."/>
            <person name="De La Providencia I."/>
            <person name="Hainaut M."/>
            <person name="Kuo A."/>
            <person name="Kohler A."/>
            <person name="Murat C."/>
            <person name="Tang N."/>
            <person name="Roy S."/>
            <person name="Loubradou J."/>
            <person name="Henrissat B."/>
            <person name="Grigoriev I.V."/>
            <person name="Corradi N."/>
            <person name="Roux C."/>
            <person name="Martin F.M."/>
        </authorList>
    </citation>
    <scope>NUCLEOTIDE SEQUENCE [LARGE SCALE GENOMIC DNA]</scope>
    <source>
        <strain evidence="3 4">DAOM 227022</strain>
    </source>
</reference>
<feature type="coiled-coil region" evidence="1">
    <location>
        <begin position="327"/>
        <end position="354"/>
    </location>
</feature>
<evidence type="ECO:0000259" key="2">
    <source>
        <dbReference type="Pfam" id="PF01207"/>
    </source>
</evidence>
<feature type="domain" description="DUS-like FMN-binding" evidence="2">
    <location>
        <begin position="12"/>
        <end position="253"/>
    </location>
</feature>
<dbReference type="STRING" id="658196.A0A397TPD7"/>
<evidence type="ECO:0000313" key="3">
    <source>
        <dbReference type="EMBL" id="RIA96901.1"/>
    </source>
</evidence>
<dbReference type="GO" id="GO:0005737">
    <property type="term" value="C:cytoplasm"/>
    <property type="evidence" value="ECO:0007669"/>
    <property type="project" value="TreeGrafter"/>
</dbReference>
<keyword evidence="1" id="KW-0175">Coiled coil</keyword>
<dbReference type="EMBL" id="QKYT01000037">
    <property type="protein sequence ID" value="RIA96901.1"/>
    <property type="molecule type" value="Genomic_DNA"/>
</dbReference>
<dbReference type="GO" id="GO:0017150">
    <property type="term" value="F:tRNA dihydrouridine synthase activity"/>
    <property type="evidence" value="ECO:0007669"/>
    <property type="project" value="TreeGrafter"/>
</dbReference>
<dbReference type="InterPro" id="IPR052582">
    <property type="entry name" value="tRNA-DUS-like"/>
</dbReference>
<dbReference type="SUPFAM" id="SSF51395">
    <property type="entry name" value="FMN-linked oxidoreductases"/>
    <property type="match status" value="1"/>
</dbReference>
<dbReference type="InterPro" id="IPR035587">
    <property type="entry name" value="DUS-like_FMN-bd"/>
</dbReference>
<dbReference type="InterPro" id="IPR013785">
    <property type="entry name" value="Aldolase_TIM"/>
</dbReference>
<protein>
    <recommendedName>
        <fullName evidence="2">DUS-like FMN-binding domain-containing protein</fullName>
    </recommendedName>
</protein>
<dbReference type="PANTHER" id="PTHR45936">
    <property type="entry name" value="TRNA-DIHYDROURIDINE(20) SYNTHASE [NAD(P)+]-LIKE"/>
    <property type="match status" value="1"/>
</dbReference>
<accession>A0A397TPD7</accession>